<dbReference type="GO" id="GO:0008017">
    <property type="term" value="F:microtubule binding"/>
    <property type="evidence" value="ECO:0007669"/>
    <property type="project" value="InterPro"/>
</dbReference>
<keyword evidence="1" id="KW-0175">Coiled coil</keyword>
<proteinExistence type="predicted"/>
<dbReference type="GeneTree" id="ENSGT00530000068616"/>
<dbReference type="Pfam" id="PF13931">
    <property type="entry name" value="Microtub_bind"/>
    <property type="match status" value="1"/>
</dbReference>
<keyword evidence="5" id="KW-1185">Reference proteome</keyword>
<evidence type="ECO:0000256" key="1">
    <source>
        <dbReference type="SAM" id="Coils"/>
    </source>
</evidence>
<dbReference type="Proteomes" id="UP000008144">
    <property type="component" value="Unassembled WGS sequence"/>
</dbReference>
<accession>F6ZEF5</accession>
<reference evidence="5" key="1">
    <citation type="journal article" date="2002" name="Science">
        <title>The draft genome of Ciona intestinalis: insights into chordate and vertebrate origins.</title>
        <authorList>
            <person name="Dehal P."/>
            <person name="Satou Y."/>
            <person name="Campbell R.K."/>
            <person name="Chapman J."/>
            <person name="Degnan B."/>
            <person name="De Tomaso A."/>
            <person name="Davidson B."/>
            <person name="Di Gregorio A."/>
            <person name="Gelpke M."/>
            <person name="Goodstein D.M."/>
            <person name="Harafuji N."/>
            <person name="Hastings K.E."/>
            <person name="Ho I."/>
            <person name="Hotta K."/>
            <person name="Huang W."/>
            <person name="Kawashima T."/>
            <person name="Lemaire P."/>
            <person name="Martinez D."/>
            <person name="Meinertzhagen I.A."/>
            <person name="Necula S."/>
            <person name="Nonaka M."/>
            <person name="Putnam N."/>
            <person name="Rash S."/>
            <person name="Saiga H."/>
            <person name="Satake M."/>
            <person name="Terry A."/>
            <person name="Yamada L."/>
            <person name="Wang H.G."/>
            <person name="Awazu S."/>
            <person name="Azumi K."/>
            <person name="Boore J."/>
            <person name="Branno M."/>
            <person name="Chin-Bow S."/>
            <person name="DeSantis R."/>
            <person name="Doyle S."/>
            <person name="Francino P."/>
            <person name="Keys D.N."/>
            <person name="Haga S."/>
            <person name="Hayashi H."/>
            <person name="Hino K."/>
            <person name="Imai K.S."/>
            <person name="Inaba K."/>
            <person name="Kano S."/>
            <person name="Kobayashi K."/>
            <person name="Kobayashi M."/>
            <person name="Lee B.I."/>
            <person name="Makabe K.W."/>
            <person name="Manohar C."/>
            <person name="Matassi G."/>
            <person name="Medina M."/>
            <person name="Mochizuki Y."/>
            <person name="Mount S."/>
            <person name="Morishita T."/>
            <person name="Miura S."/>
            <person name="Nakayama A."/>
            <person name="Nishizaka S."/>
            <person name="Nomoto H."/>
            <person name="Ohta F."/>
            <person name="Oishi K."/>
            <person name="Rigoutsos I."/>
            <person name="Sano M."/>
            <person name="Sasaki A."/>
            <person name="Sasakura Y."/>
            <person name="Shoguchi E."/>
            <person name="Shin-i T."/>
            <person name="Spagnuolo A."/>
            <person name="Stainier D."/>
            <person name="Suzuki M.M."/>
            <person name="Tassy O."/>
            <person name="Takatori N."/>
            <person name="Tokuoka M."/>
            <person name="Yagi K."/>
            <person name="Yoshizaki F."/>
            <person name="Wada S."/>
            <person name="Zhang C."/>
            <person name="Hyatt P.D."/>
            <person name="Larimer F."/>
            <person name="Detter C."/>
            <person name="Doggett N."/>
            <person name="Glavina T."/>
            <person name="Hawkins T."/>
            <person name="Richardson P."/>
            <person name="Lucas S."/>
            <person name="Kohara Y."/>
            <person name="Levine M."/>
            <person name="Satoh N."/>
            <person name="Rokhsar D.S."/>
        </authorList>
    </citation>
    <scope>NUCLEOTIDE SEQUENCE [LARGE SCALE GENOMIC DNA]</scope>
</reference>
<evidence type="ECO:0000313" key="4">
    <source>
        <dbReference type="Ensembl" id="ENSCINP00000000819.3"/>
    </source>
</evidence>
<name>F6ZEF5_CIOIN</name>
<reference evidence="4" key="3">
    <citation type="submission" date="2025-09" db="UniProtKB">
        <authorList>
            <consortium name="Ensembl"/>
        </authorList>
    </citation>
    <scope>IDENTIFICATION</scope>
</reference>
<dbReference type="InterPro" id="IPR025901">
    <property type="entry name" value="Kinesin-assoc_MT-bd_dom"/>
</dbReference>
<feature type="region of interest" description="Disordered" evidence="2">
    <location>
        <begin position="445"/>
        <end position="485"/>
    </location>
</feature>
<feature type="domain" description="Kinesin-associated microtubule-binding" evidence="3">
    <location>
        <begin position="362"/>
        <end position="463"/>
    </location>
</feature>
<evidence type="ECO:0000259" key="3">
    <source>
        <dbReference type="Pfam" id="PF13931"/>
    </source>
</evidence>
<dbReference type="AlphaFoldDB" id="F6ZEF5"/>
<dbReference type="Ensembl" id="ENSCINT00000000819.3">
    <property type="protein sequence ID" value="ENSCINP00000000819.3"/>
    <property type="gene ID" value="ENSCING00000000446.3"/>
</dbReference>
<sequence length="485" mass="55219">MQANISRLKSDTMLMLERNNNSMEKVHDALNNIVKQQKQNISAIKGQVGQWDEAVSVMSQDFQQLYEGLSLKLNEGYEKNMIDIAQHQETLLLVLRTSMQKLLEFKTQSKQLMETFDLVESTSNQQRQLCEARKQIYAASKKTLDLNISVFNKASDQLIEEQKDDLTAMKNEMFEMVNRNMSSIFTKLESKRAVIKHAVRDVEENALCAHQQMDNNEQQVVQLTNKAEAQISSAIKEYTTNSNQIMDLVESNLHQAVDESSENVVCVLQCQEELQAEWKTGLEEGLEQVKATKKVSSEFQESVNESIVTQINNLSSNVDETFQRLTDSNLIIHEDGIKLASSSESMMSHLDEFQCNMKPIQPTGETPARKKYEYPRSIVTPLCEKDVLQRLLLDDDDESHHDDHEVHDEMDELVEDDFDVESEDAMSENSDPILNQSITIPDVGGIPFFKKSKPTRSAKKSGNHSTNNQPNTRIPLRASQNINII</sequence>
<organism evidence="4 5">
    <name type="scientific">Ciona intestinalis</name>
    <name type="common">Transparent sea squirt</name>
    <name type="synonym">Ascidia intestinalis</name>
    <dbReference type="NCBI Taxonomy" id="7719"/>
    <lineage>
        <taxon>Eukaryota</taxon>
        <taxon>Metazoa</taxon>
        <taxon>Chordata</taxon>
        <taxon>Tunicata</taxon>
        <taxon>Ascidiacea</taxon>
        <taxon>Phlebobranchia</taxon>
        <taxon>Cionidae</taxon>
        <taxon>Ciona</taxon>
    </lineage>
</organism>
<protein>
    <recommendedName>
        <fullName evidence="3">Kinesin-associated microtubule-binding domain-containing protein</fullName>
    </recommendedName>
</protein>
<reference evidence="4" key="2">
    <citation type="submission" date="2025-08" db="UniProtKB">
        <authorList>
            <consortium name="Ensembl"/>
        </authorList>
    </citation>
    <scope>IDENTIFICATION</scope>
</reference>
<feature type="compositionally biased region" description="Polar residues" evidence="2">
    <location>
        <begin position="463"/>
        <end position="485"/>
    </location>
</feature>
<feature type="compositionally biased region" description="Basic residues" evidence="2">
    <location>
        <begin position="450"/>
        <end position="462"/>
    </location>
</feature>
<evidence type="ECO:0000256" key="2">
    <source>
        <dbReference type="SAM" id="MobiDB-lite"/>
    </source>
</evidence>
<dbReference type="InParanoid" id="F6ZEF5"/>
<feature type="coiled-coil region" evidence="1">
    <location>
        <begin position="152"/>
        <end position="179"/>
    </location>
</feature>
<dbReference type="HOGENOM" id="CLU_562521_0_0_1"/>
<evidence type="ECO:0000313" key="5">
    <source>
        <dbReference type="Proteomes" id="UP000008144"/>
    </source>
</evidence>